<keyword evidence="4" id="KW-1185">Reference proteome</keyword>
<feature type="domain" description="(+)RNA virus helicase C-terminal" evidence="2">
    <location>
        <begin position="1123"/>
        <end position="1232"/>
    </location>
</feature>
<sequence length="1329" mass="153003">SEQQVRLSEKADRRADRLFDISEAAHQLSGLKYQMQSESHQMQHEAFGLAKEAHTIKQEQLKLQKDAAQLAYEAHMLRVKQFEAQKVDMALKEDMANLSFRKDAREDTIFQQQQKVERGTCLSKIATTIVGIKPTYLIETVNELRGFLRQHNKGMSMEEAKPLVSKKVYYVAVEGRRENYVSYKPFKGMKGTMAMLTLLSVGLDGVPPNGVFDEDTVWDYQSYESYEQENEEEARLLELEYEENRRQYAQRPGHQTLMVGQVISGGARLDSKRKYSNNELEDYFGRDEWNEKHGHSNHGRIIQDRKNIDLSYRVNYESAWGWCWAYMCEEPLAYAVLGSWPTVGKVFEFCQNNKVKMTKTVVFSENREGDEEKASRVHLFSPSMPIMGTNMDMSMFVSKYWNFKVGGLLGKERTISPMSTFLISTGTFEHVRTDGSVLDRVRTKFIQGFEKYEVEYGCYRGMDTLEGNAKRKIWREENVPELNLPSVHPTLDGRRKLYIAGAMQHWGNLATGQHVRFPAACATQSIPFDQDLELPRGRLPIKDGMRSEYTPPSEINHSSWSSPLWKAESLYATYLCDVYNNKGETNVKTFVPSGDEKIQKYHCFPYRQINNSNIKIESDSSVESGYESEEKFVRVEVKKPRKPNLVWCKQYKYSGVSYKVVIPGKKPKNKVRKAQHSGQQESSRVPGLVSEDMKTKRKERRKRFQELNETQRLNRRLGTAGYCYTRIFKQPTWDIIKELGKWPTVAQLEDFVYYKSFIDVLVKEKVHVQINKMSHIKGKYIITSVHLLEQPVDKETTTMETREFLSMDKDLRVGGSIEERVSIDNGDSGISISSDKKTTVESVLAQHPGQKLIDYSSSTSSGESGDNFTVDNLGVFAGGLAINFKNCQSCNYVFENPKDREEHIQSRLCLSHLDYVPEALPVDVEVKVQTLIETEKQGIEEVEKQTKGKLPEMSGVRCVVDKEDPFIFEIYKNLEEDPVDYAKHVPRSVLEYRDHLVISKESFSFAREPKYLYTNKEGKKIYKVRVNKYAALSILPEKHPYPYAKLEDSCIQWIQIYVDDCRKHLATCLHKKEHDAGIKQKHACGLCILAFRSLEIYKRHDGKRYEIDCAAHRMYHVPTFQGVIDADAASGKTTLIQTHLKNGDMVIVATSLQVRWYANFAHEKGLKITVTTFQSLMANFGDYDVRNIYVEEYKMMPYRFLQMVKYIRHMGIIWFVGDSKQVTWKNFSAKEATYQRGDIESNVNISMCMNFWSLSSIVAFNNLVFGTESIAARTEDMEEGEVTNMSNTIKVVMDNDKPGDAFASELVETEGKMDKILLAINKRNLEELT</sequence>
<evidence type="ECO:0000256" key="1">
    <source>
        <dbReference type="SAM" id="MobiDB-lite"/>
    </source>
</evidence>
<feature type="non-terminal residue" evidence="3">
    <location>
        <position position="1329"/>
    </location>
</feature>
<organism evidence="3 4">
    <name type="scientific">Ambispora gerdemannii</name>
    <dbReference type="NCBI Taxonomy" id="144530"/>
    <lineage>
        <taxon>Eukaryota</taxon>
        <taxon>Fungi</taxon>
        <taxon>Fungi incertae sedis</taxon>
        <taxon>Mucoromycota</taxon>
        <taxon>Glomeromycotina</taxon>
        <taxon>Glomeromycetes</taxon>
        <taxon>Archaeosporales</taxon>
        <taxon>Ambisporaceae</taxon>
        <taxon>Ambispora</taxon>
    </lineage>
</organism>
<evidence type="ECO:0000259" key="2">
    <source>
        <dbReference type="Pfam" id="PF01443"/>
    </source>
</evidence>
<dbReference type="Gene3D" id="3.40.50.300">
    <property type="entry name" value="P-loop containing nucleotide triphosphate hydrolases"/>
    <property type="match status" value="1"/>
</dbReference>
<dbReference type="Pfam" id="PF01443">
    <property type="entry name" value="Viral_helicase1"/>
    <property type="match status" value="1"/>
</dbReference>
<comment type="caution">
    <text evidence="3">The sequence shown here is derived from an EMBL/GenBank/DDBJ whole genome shotgun (WGS) entry which is preliminary data.</text>
</comment>
<dbReference type="InterPro" id="IPR027351">
    <property type="entry name" value="(+)RNA_virus_helicase_core_dom"/>
</dbReference>
<feature type="non-terminal residue" evidence="3">
    <location>
        <position position="1"/>
    </location>
</feature>
<protein>
    <submittedName>
        <fullName evidence="3">4349_t:CDS:1</fullName>
    </submittedName>
</protein>
<proteinExistence type="predicted"/>
<reference evidence="3" key="1">
    <citation type="submission" date="2021-06" db="EMBL/GenBank/DDBJ databases">
        <authorList>
            <person name="Kallberg Y."/>
            <person name="Tangrot J."/>
            <person name="Rosling A."/>
        </authorList>
    </citation>
    <scope>NUCLEOTIDE SEQUENCE</scope>
    <source>
        <strain evidence="3">MT106</strain>
    </source>
</reference>
<dbReference type="GO" id="GO:0005524">
    <property type="term" value="F:ATP binding"/>
    <property type="evidence" value="ECO:0007669"/>
    <property type="project" value="InterPro"/>
</dbReference>
<evidence type="ECO:0000313" key="3">
    <source>
        <dbReference type="EMBL" id="CAG8655790.1"/>
    </source>
</evidence>
<accession>A0A9N9DWV0</accession>
<gene>
    <name evidence="3" type="ORF">AGERDE_LOCUS11594</name>
</gene>
<evidence type="ECO:0000313" key="4">
    <source>
        <dbReference type="Proteomes" id="UP000789831"/>
    </source>
</evidence>
<dbReference type="InterPro" id="IPR027417">
    <property type="entry name" value="P-loop_NTPase"/>
</dbReference>
<feature type="region of interest" description="Disordered" evidence="1">
    <location>
        <begin position="667"/>
        <end position="701"/>
    </location>
</feature>
<dbReference type="EMBL" id="CAJVPL010005213">
    <property type="protein sequence ID" value="CAG8655790.1"/>
    <property type="molecule type" value="Genomic_DNA"/>
</dbReference>
<name>A0A9N9DWV0_9GLOM</name>
<dbReference type="Proteomes" id="UP000789831">
    <property type="component" value="Unassembled WGS sequence"/>
</dbReference>